<gene>
    <name evidence="2" type="ORF">BFS30_25445</name>
</gene>
<feature type="domain" description="Thioredoxin" evidence="1">
    <location>
        <begin position="89"/>
        <end position="234"/>
    </location>
</feature>
<evidence type="ECO:0000313" key="2">
    <source>
        <dbReference type="EMBL" id="AOM80212.1"/>
    </source>
</evidence>
<dbReference type="InterPro" id="IPR013766">
    <property type="entry name" value="Thioredoxin_domain"/>
</dbReference>
<organism evidence="2 3">
    <name type="scientific">Pedobacter steynii</name>
    <dbReference type="NCBI Taxonomy" id="430522"/>
    <lineage>
        <taxon>Bacteria</taxon>
        <taxon>Pseudomonadati</taxon>
        <taxon>Bacteroidota</taxon>
        <taxon>Sphingobacteriia</taxon>
        <taxon>Sphingobacteriales</taxon>
        <taxon>Sphingobacteriaceae</taxon>
        <taxon>Pedobacter</taxon>
    </lineage>
</organism>
<proteinExistence type="predicted"/>
<dbReference type="AlphaFoldDB" id="A0A1D7QNG2"/>
<evidence type="ECO:0000259" key="1">
    <source>
        <dbReference type="PROSITE" id="PS51352"/>
    </source>
</evidence>
<name>A0A1D7QNG2_9SPHI</name>
<dbReference type="InterPro" id="IPR036249">
    <property type="entry name" value="Thioredoxin-like_sf"/>
</dbReference>
<keyword evidence="3" id="KW-1185">Reference proteome</keyword>
<dbReference type="KEGG" id="psty:BFS30_25445"/>
<accession>A0A1D7QNG2</accession>
<dbReference type="EMBL" id="CP017141">
    <property type="protein sequence ID" value="AOM80212.1"/>
    <property type="molecule type" value="Genomic_DNA"/>
</dbReference>
<dbReference type="InterPro" id="IPR013740">
    <property type="entry name" value="Redoxin"/>
</dbReference>
<dbReference type="InterPro" id="IPR050553">
    <property type="entry name" value="Thioredoxin_ResA/DsbE_sf"/>
</dbReference>
<protein>
    <recommendedName>
        <fullName evidence="1">Thioredoxin domain-containing protein</fullName>
    </recommendedName>
</protein>
<dbReference type="CDD" id="cd02966">
    <property type="entry name" value="TlpA_like_family"/>
    <property type="match status" value="1"/>
</dbReference>
<dbReference type="SUPFAM" id="SSF52833">
    <property type="entry name" value="Thioredoxin-like"/>
    <property type="match status" value="1"/>
</dbReference>
<dbReference type="Pfam" id="PF08534">
    <property type="entry name" value="Redoxin"/>
    <property type="match status" value="1"/>
</dbReference>
<dbReference type="PROSITE" id="PS51352">
    <property type="entry name" value="THIOREDOXIN_2"/>
    <property type="match status" value="1"/>
</dbReference>
<dbReference type="GO" id="GO:0016491">
    <property type="term" value="F:oxidoreductase activity"/>
    <property type="evidence" value="ECO:0007669"/>
    <property type="project" value="InterPro"/>
</dbReference>
<dbReference type="PANTHER" id="PTHR42852">
    <property type="entry name" value="THIOL:DISULFIDE INTERCHANGE PROTEIN DSBE"/>
    <property type="match status" value="1"/>
</dbReference>
<dbReference type="Gene3D" id="3.40.30.10">
    <property type="entry name" value="Glutaredoxin"/>
    <property type="match status" value="1"/>
</dbReference>
<reference evidence="2 3" key="1">
    <citation type="submission" date="2016-08" db="EMBL/GenBank/DDBJ databases">
        <authorList>
            <person name="Seilhamer J.J."/>
        </authorList>
    </citation>
    <scope>NUCLEOTIDE SEQUENCE [LARGE SCALE GENOMIC DNA]</scope>
    <source>
        <strain evidence="2 3">DX4</strain>
    </source>
</reference>
<dbReference type="Proteomes" id="UP000094313">
    <property type="component" value="Chromosome"/>
</dbReference>
<dbReference type="PANTHER" id="PTHR42852:SF17">
    <property type="entry name" value="THIOREDOXIN-LIKE PROTEIN HI_1115"/>
    <property type="match status" value="1"/>
</dbReference>
<sequence>MLLCQKSFSQHHTYTFNTSKFYSEADIKKSFESTKKSLGSSYIVVPVIYHKLAKNDTVVNYVRFEISKNGSGRETPDFKLVYKQDSTFLLLGKKLPDFRLKELSGIEISLDQLLGKPTLINFWATYCGPCIAEMPQLSRLKEKYKDKMNFISITENNAITDKLKDFLKDKDFNFDVLESAEAYKRALKIEAIPKNLFLDKNGVLKYIEGNYPIGNGSTPVDIDDERNAFTKIIKELIAN</sequence>
<evidence type="ECO:0000313" key="3">
    <source>
        <dbReference type="Proteomes" id="UP000094313"/>
    </source>
</evidence>